<dbReference type="Proteomes" id="UP001501725">
    <property type="component" value="Unassembled WGS sequence"/>
</dbReference>
<protein>
    <recommendedName>
        <fullName evidence="2">Peptidase S12 Pab87-related C-terminal domain-containing protein</fullName>
    </recommendedName>
</protein>
<gene>
    <name evidence="3" type="ORF">GCM10023184_02520</name>
</gene>
<feature type="signal peptide" evidence="1">
    <location>
        <begin position="1"/>
        <end position="20"/>
    </location>
</feature>
<evidence type="ECO:0000259" key="2">
    <source>
        <dbReference type="Pfam" id="PF11954"/>
    </source>
</evidence>
<evidence type="ECO:0000313" key="4">
    <source>
        <dbReference type="Proteomes" id="UP001501725"/>
    </source>
</evidence>
<keyword evidence="4" id="KW-1185">Reference proteome</keyword>
<proteinExistence type="predicted"/>
<dbReference type="Pfam" id="PF11954">
    <property type="entry name" value="DUF3471"/>
    <property type="match status" value="1"/>
</dbReference>
<organism evidence="3 4">
    <name type="scientific">Flaviaesturariibacter amylovorans</name>
    <dbReference type="NCBI Taxonomy" id="1084520"/>
    <lineage>
        <taxon>Bacteria</taxon>
        <taxon>Pseudomonadati</taxon>
        <taxon>Bacteroidota</taxon>
        <taxon>Chitinophagia</taxon>
        <taxon>Chitinophagales</taxon>
        <taxon>Chitinophagaceae</taxon>
        <taxon>Flaviaestuariibacter</taxon>
    </lineage>
</organism>
<dbReference type="Gene3D" id="2.40.128.600">
    <property type="match status" value="1"/>
</dbReference>
<dbReference type="EMBL" id="BAABGY010000001">
    <property type="protein sequence ID" value="GAA4318357.1"/>
    <property type="molecule type" value="Genomic_DNA"/>
</dbReference>
<dbReference type="InterPro" id="IPR021860">
    <property type="entry name" value="Peptidase_S12_Pab87-rel_C"/>
</dbReference>
<reference evidence="4" key="1">
    <citation type="journal article" date="2019" name="Int. J. Syst. Evol. Microbiol.">
        <title>The Global Catalogue of Microorganisms (GCM) 10K type strain sequencing project: providing services to taxonomists for standard genome sequencing and annotation.</title>
        <authorList>
            <consortium name="The Broad Institute Genomics Platform"/>
            <consortium name="The Broad Institute Genome Sequencing Center for Infectious Disease"/>
            <person name="Wu L."/>
            <person name="Ma J."/>
        </authorList>
    </citation>
    <scope>NUCLEOTIDE SEQUENCE [LARGE SCALE GENOMIC DNA]</scope>
    <source>
        <strain evidence="4">JCM 17919</strain>
    </source>
</reference>
<feature type="domain" description="Peptidase S12 Pab87-related C-terminal" evidence="2">
    <location>
        <begin position="29"/>
        <end position="82"/>
    </location>
</feature>
<sequence length="113" mass="12253">MLTRVLLMLFAAFSLATAQAQSADKAKADTATATTPLETYTGTYSSPELPVQIDVQLEKGKLQAQATGQPAFTLEAAGKHEFRYAPAKVVMVFDPEKKQLTLQQGGKSFVFVR</sequence>
<evidence type="ECO:0000256" key="1">
    <source>
        <dbReference type="SAM" id="SignalP"/>
    </source>
</evidence>
<feature type="chain" id="PRO_5046453670" description="Peptidase S12 Pab87-related C-terminal domain-containing protein" evidence="1">
    <location>
        <begin position="21"/>
        <end position="113"/>
    </location>
</feature>
<dbReference type="RefSeq" id="WP_345252765.1">
    <property type="nucleotide sequence ID" value="NZ_BAABGY010000001.1"/>
</dbReference>
<name>A0ABP8G6P2_9BACT</name>
<keyword evidence="1" id="KW-0732">Signal</keyword>
<evidence type="ECO:0000313" key="3">
    <source>
        <dbReference type="EMBL" id="GAA4318357.1"/>
    </source>
</evidence>
<comment type="caution">
    <text evidence="3">The sequence shown here is derived from an EMBL/GenBank/DDBJ whole genome shotgun (WGS) entry which is preliminary data.</text>
</comment>
<accession>A0ABP8G6P2</accession>